<dbReference type="AlphaFoldDB" id="A0A840QJM9"/>
<dbReference type="EMBL" id="JACHIW010000002">
    <property type="protein sequence ID" value="MBB5159309.1"/>
    <property type="molecule type" value="Genomic_DNA"/>
</dbReference>
<gene>
    <name evidence="2" type="ORF">BJ970_006908</name>
</gene>
<evidence type="ECO:0000313" key="2">
    <source>
        <dbReference type="EMBL" id="MBB5159309.1"/>
    </source>
</evidence>
<keyword evidence="3" id="KW-1185">Reference proteome</keyword>
<feature type="region of interest" description="Disordered" evidence="1">
    <location>
        <begin position="48"/>
        <end position="100"/>
    </location>
</feature>
<name>A0A840QJM9_9PSEU</name>
<evidence type="ECO:0000313" key="3">
    <source>
        <dbReference type="Proteomes" id="UP000584374"/>
    </source>
</evidence>
<accession>A0A840QJM9</accession>
<protein>
    <submittedName>
        <fullName evidence="2">Uncharacterized protein</fullName>
    </submittedName>
</protein>
<reference evidence="2 3" key="1">
    <citation type="submission" date="2020-08" db="EMBL/GenBank/DDBJ databases">
        <title>Sequencing the genomes of 1000 actinobacteria strains.</title>
        <authorList>
            <person name="Klenk H.-P."/>
        </authorList>
    </citation>
    <scope>NUCLEOTIDE SEQUENCE [LARGE SCALE GENOMIC DNA]</scope>
    <source>
        <strain evidence="2 3">DSM 45584</strain>
    </source>
</reference>
<organism evidence="2 3">
    <name type="scientific">Saccharopolyspora phatthalungensis</name>
    <dbReference type="NCBI Taxonomy" id="664693"/>
    <lineage>
        <taxon>Bacteria</taxon>
        <taxon>Bacillati</taxon>
        <taxon>Actinomycetota</taxon>
        <taxon>Actinomycetes</taxon>
        <taxon>Pseudonocardiales</taxon>
        <taxon>Pseudonocardiaceae</taxon>
        <taxon>Saccharopolyspora</taxon>
    </lineage>
</organism>
<comment type="caution">
    <text evidence="2">The sequence shown here is derived from an EMBL/GenBank/DDBJ whole genome shotgun (WGS) entry which is preliminary data.</text>
</comment>
<proteinExistence type="predicted"/>
<dbReference type="Proteomes" id="UP000584374">
    <property type="component" value="Unassembled WGS sequence"/>
</dbReference>
<evidence type="ECO:0000256" key="1">
    <source>
        <dbReference type="SAM" id="MobiDB-lite"/>
    </source>
</evidence>
<sequence length="100" mass="10716">MPATTAPYAASLRGNLYFSTDSAGLFLLTFSARVLTLIEICDEKKDNRCTADAVRTRPRRGPPGDPALVPSVGTDATGDRSPIQENKTLPMGQHDQKASP</sequence>